<sequence length="531" mass="57554">MIQETTVADYVIVGAGSSGAALAGRLSNDPRTEVALIEAGPPDKDKFVHIPAAFSKLFRSEVDWDYLTEPQPGLGGRSIYWPRGKTLGGSSSMNAMMWVRGFAADYDEWAALADDSWSFGKVVEYFRRIENVEGGAATDDAGTTGPLTVSRQRSPRALTGAYLEAARETGFPVERANTAQPEGFSQTMVTQKRGARWSTADAYLAPARKRTNLTVLTEATATRVLFEGSAAVGVEYMQGGVRRTVRARKEVVLAGGAINTPQLLMLSGIGDEEQLRRHGIAVRHHLPEVGRNLSDHLVSMLGYRVGSDTLFAAEKLPELANYLVRRRGMLTSNVGEAYGFTRSREELALPDLEMIFAPAPFFDEGLVPGTEHAAILGTILLKPESRGEITLRSADYADKPIIDPRYLSDDGGVDRRAMLEGLRVCEALASAPSLKSRLGEMIRPAVTAPTPLEDVLATALERNSHTLYHPTGTCRMGKDAASVVDPELRVRGVDRLRVADASIMPTIIRGHTHAPCVVIGEKAADLLLRSN</sequence>
<dbReference type="PANTHER" id="PTHR11552">
    <property type="entry name" value="GLUCOSE-METHANOL-CHOLINE GMC OXIDOREDUCTASE"/>
    <property type="match status" value="1"/>
</dbReference>
<feature type="domain" description="Glucose-methanol-choline oxidoreductase N-terminal" evidence="8">
    <location>
        <begin position="256"/>
        <end position="270"/>
    </location>
</feature>
<dbReference type="Proteomes" id="UP000198677">
    <property type="component" value="Unassembled WGS sequence"/>
</dbReference>
<keyword evidence="3 6" id="KW-0285">Flavoprotein</keyword>
<comment type="cofactor">
    <cofactor evidence="1">
        <name>FAD</name>
        <dbReference type="ChEBI" id="CHEBI:57692"/>
    </cofactor>
</comment>
<dbReference type="Gene3D" id="3.30.560.10">
    <property type="entry name" value="Glucose Oxidase, domain 3"/>
    <property type="match status" value="1"/>
</dbReference>
<dbReference type="RefSeq" id="WP_072752963.1">
    <property type="nucleotide sequence ID" value="NZ_FOAW01000008.1"/>
</dbReference>
<dbReference type="Gene3D" id="3.50.50.60">
    <property type="entry name" value="FAD/NAD(P)-binding domain"/>
    <property type="match status" value="1"/>
</dbReference>
<dbReference type="GO" id="GO:0016614">
    <property type="term" value="F:oxidoreductase activity, acting on CH-OH group of donors"/>
    <property type="evidence" value="ECO:0007669"/>
    <property type="project" value="InterPro"/>
</dbReference>
<evidence type="ECO:0000256" key="6">
    <source>
        <dbReference type="RuleBase" id="RU003968"/>
    </source>
</evidence>
<dbReference type="Pfam" id="PF05199">
    <property type="entry name" value="GMC_oxred_C"/>
    <property type="match status" value="1"/>
</dbReference>
<accession>A0A1H7PPV8</accession>
<dbReference type="Pfam" id="PF00732">
    <property type="entry name" value="GMC_oxred_N"/>
    <property type="match status" value="1"/>
</dbReference>
<dbReference type="InterPro" id="IPR036188">
    <property type="entry name" value="FAD/NAD-bd_sf"/>
</dbReference>
<dbReference type="GO" id="GO:0050660">
    <property type="term" value="F:flavin adenine dinucleotide binding"/>
    <property type="evidence" value="ECO:0007669"/>
    <property type="project" value="InterPro"/>
</dbReference>
<dbReference type="InterPro" id="IPR007867">
    <property type="entry name" value="GMC_OxRtase_C"/>
</dbReference>
<feature type="active site" description="Proton acceptor" evidence="5">
    <location>
        <position position="511"/>
    </location>
</feature>
<keyword evidence="10" id="KW-1185">Reference proteome</keyword>
<dbReference type="InterPro" id="IPR000172">
    <property type="entry name" value="GMC_OxRdtase_N"/>
</dbReference>
<reference evidence="10" key="1">
    <citation type="submission" date="2016-10" db="EMBL/GenBank/DDBJ databases">
        <authorList>
            <person name="Varghese N."/>
            <person name="Submissions S."/>
        </authorList>
    </citation>
    <scope>NUCLEOTIDE SEQUENCE [LARGE SCALE GENOMIC DNA]</scope>
    <source>
        <strain evidence="10">DSM 44675</strain>
    </source>
</reference>
<evidence type="ECO:0000259" key="7">
    <source>
        <dbReference type="PROSITE" id="PS00623"/>
    </source>
</evidence>
<name>A0A1H7PPV8_9NOCA</name>
<evidence type="ECO:0000256" key="1">
    <source>
        <dbReference type="ARBA" id="ARBA00001974"/>
    </source>
</evidence>
<dbReference type="PIRSF" id="PIRSF000137">
    <property type="entry name" value="Alcohol_oxidase"/>
    <property type="match status" value="1"/>
</dbReference>
<dbReference type="PROSITE" id="PS00623">
    <property type="entry name" value="GMC_OXRED_1"/>
    <property type="match status" value="1"/>
</dbReference>
<evidence type="ECO:0000256" key="4">
    <source>
        <dbReference type="ARBA" id="ARBA00022827"/>
    </source>
</evidence>
<evidence type="ECO:0000256" key="3">
    <source>
        <dbReference type="ARBA" id="ARBA00022630"/>
    </source>
</evidence>
<gene>
    <name evidence="9" type="ORF">SAMN05444583_108121</name>
</gene>
<feature type="domain" description="Glucose-methanol-choline oxidoreductase N-terminal" evidence="7">
    <location>
        <begin position="84"/>
        <end position="107"/>
    </location>
</feature>
<evidence type="ECO:0000313" key="9">
    <source>
        <dbReference type="EMBL" id="SEL37626.1"/>
    </source>
</evidence>
<dbReference type="InterPro" id="IPR012132">
    <property type="entry name" value="GMC_OxRdtase"/>
</dbReference>
<proteinExistence type="inferred from homology"/>
<evidence type="ECO:0000256" key="5">
    <source>
        <dbReference type="PIRSR" id="PIRSR000137-1"/>
    </source>
</evidence>
<dbReference type="PROSITE" id="PS00624">
    <property type="entry name" value="GMC_OXRED_2"/>
    <property type="match status" value="1"/>
</dbReference>
<dbReference type="PANTHER" id="PTHR11552:SF147">
    <property type="entry name" value="CHOLINE DEHYDROGENASE, MITOCHONDRIAL"/>
    <property type="match status" value="1"/>
</dbReference>
<evidence type="ECO:0000313" key="10">
    <source>
        <dbReference type="Proteomes" id="UP000198677"/>
    </source>
</evidence>
<comment type="similarity">
    <text evidence="2 6">Belongs to the GMC oxidoreductase family.</text>
</comment>
<evidence type="ECO:0000256" key="2">
    <source>
        <dbReference type="ARBA" id="ARBA00010790"/>
    </source>
</evidence>
<evidence type="ECO:0000259" key="8">
    <source>
        <dbReference type="PROSITE" id="PS00624"/>
    </source>
</evidence>
<dbReference type="AlphaFoldDB" id="A0A1H7PPV8"/>
<dbReference type="SUPFAM" id="SSF51905">
    <property type="entry name" value="FAD/NAD(P)-binding domain"/>
    <property type="match status" value="1"/>
</dbReference>
<dbReference type="EMBL" id="FOAW01000008">
    <property type="protein sequence ID" value="SEL37626.1"/>
    <property type="molecule type" value="Genomic_DNA"/>
</dbReference>
<keyword evidence="4 6" id="KW-0274">FAD</keyword>
<dbReference type="OrthoDB" id="9785276at2"/>
<protein>
    <submittedName>
        <fullName evidence="9">Choline dehydrogenase</fullName>
    </submittedName>
</protein>
<organism evidence="9 10">
    <name type="scientific">Rhodococcus maanshanensis</name>
    <dbReference type="NCBI Taxonomy" id="183556"/>
    <lineage>
        <taxon>Bacteria</taxon>
        <taxon>Bacillati</taxon>
        <taxon>Actinomycetota</taxon>
        <taxon>Actinomycetes</taxon>
        <taxon>Mycobacteriales</taxon>
        <taxon>Nocardiaceae</taxon>
        <taxon>Rhodococcus</taxon>
    </lineage>
</organism>
<feature type="active site" description="Proton donor" evidence="5">
    <location>
        <position position="469"/>
    </location>
</feature>
<dbReference type="SUPFAM" id="SSF54373">
    <property type="entry name" value="FAD-linked reductases, C-terminal domain"/>
    <property type="match status" value="1"/>
</dbReference>